<organism evidence="4">
    <name type="scientific">hydrothermal vent metagenome</name>
    <dbReference type="NCBI Taxonomy" id="652676"/>
    <lineage>
        <taxon>unclassified sequences</taxon>
        <taxon>metagenomes</taxon>
        <taxon>ecological metagenomes</taxon>
    </lineage>
</organism>
<dbReference type="GO" id="GO:0006396">
    <property type="term" value="P:RNA processing"/>
    <property type="evidence" value="ECO:0007669"/>
    <property type="project" value="InterPro"/>
</dbReference>
<dbReference type="Gene3D" id="3.40.50.150">
    <property type="entry name" value="Vaccinia Virus protein VP39"/>
    <property type="match status" value="2"/>
</dbReference>
<dbReference type="InterPro" id="IPR029063">
    <property type="entry name" value="SAM-dependent_MTases_sf"/>
</dbReference>
<evidence type="ECO:0000256" key="1">
    <source>
        <dbReference type="ARBA" id="ARBA00022603"/>
    </source>
</evidence>
<dbReference type="InterPro" id="IPR030390">
    <property type="entry name" value="MeTrfase_TrmA_AS"/>
</dbReference>
<protein>
    <submittedName>
        <fullName evidence="4">RNA methyltransferase, TrmA family</fullName>
    </submittedName>
</protein>
<gene>
    <name evidence="4" type="ORF">MNBD_UNCLBAC01-359</name>
</gene>
<dbReference type="PROSITE" id="PS01230">
    <property type="entry name" value="TRMA_1"/>
    <property type="match status" value="1"/>
</dbReference>
<feature type="non-terminal residue" evidence="4">
    <location>
        <position position="1"/>
    </location>
</feature>
<keyword evidence="1 4" id="KW-0489">Methyltransferase</keyword>
<dbReference type="SUPFAM" id="SSF53335">
    <property type="entry name" value="S-adenosyl-L-methionine-dependent methyltransferases"/>
    <property type="match status" value="1"/>
</dbReference>
<dbReference type="PROSITE" id="PS51687">
    <property type="entry name" value="SAM_MT_RNA_M5U"/>
    <property type="match status" value="1"/>
</dbReference>
<dbReference type="PANTHER" id="PTHR11061:SF30">
    <property type="entry name" value="TRNA (URACIL(54)-C(5))-METHYLTRANSFERASE"/>
    <property type="match status" value="1"/>
</dbReference>
<dbReference type="Gene3D" id="2.40.50.1070">
    <property type="match status" value="1"/>
</dbReference>
<dbReference type="EMBL" id="UOGJ01000124">
    <property type="protein sequence ID" value="VAX37311.1"/>
    <property type="molecule type" value="Genomic_DNA"/>
</dbReference>
<dbReference type="GO" id="GO:0008173">
    <property type="term" value="F:RNA methyltransferase activity"/>
    <property type="evidence" value="ECO:0007669"/>
    <property type="project" value="InterPro"/>
</dbReference>
<reference evidence="4" key="1">
    <citation type="submission" date="2018-06" db="EMBL/GenBank/DDBJ databases">
        <authorList>
            <person name="Zhirakovskaya E."/>
        </authorList>
    </citation>
    <scope>NUCLEOTIDE SEQUENCE</scope>
</reference>
<keyword evidence="2 4" id="KW-0808">Transferase</keyword>
<proteinExistence type="predicted"/>
<evidence type="ECO:0000256" key="3">
    <source>
        <dbReference type="ARBA" id="ARBA00022691"/>
    </source>
</evidence>
<keyword evidence="3" id="KW-0949">S-adenosyl-L-methionine</keyword>
<name>A0A3B1DEM9_9ZZZZ</name>
<dbReference type="AlphaFoldDB" id="A0A3B1DEM9"/>
<dbReference type="PANTHER" id="PTHR11061">
    <property type="entry name" value="RNA M5U METHYLTRANSFERASE"/>
    <property type="match status" value="1"/>
</dbReference>
<sequence length="310" mass="35840">TLLVEHLDVSNEIFEPIIASPKYYHYRNRLDLKLKRTRDYGILIGFTPIEARKSVLPIDTCFIADKHIDAFIPQVKKEALAKLPEKYRMANLTIRTGDDGRTYWGGIGRRSTQLEEKDYLWTQIRGRKIFYSLDTFFQANLSILPELFNRLIAFDFWGPNTILYDLYGGVGLFSIGLIDNIQEAILIEENISSIKLAEYNKQFHKLDNLKILSGKVEDEFPKLLKKNKKSSQVVMIDPPRAGLSENAIDLILSAENINYILYLSCHPESLARDLKIFIDNNWKVQTIIPLDFFPRTKHIETLVLLQEESS</sequence>
<dbReference type="Pfam" id="PF05958">
    <property type="entry name" value="tRNA_U5-meth_tr"/>
    <property type="match status" value="1"/>
</dbReference>
<dbReference type="InterPro" id="IPR010280">
    <property type="entry name" value="U5_MeTrfase_fam"/>
</dbReference>
<accession>A0A3B1DEM9</accession>
<evidence type="ECO:0000256" key="2">
    <source>
        <dbReference type="ARBA" id="ARBA00022679"/>
    </source>
</evidence>
<evidence type="ECO:0000313" key="4">
    <source>
        <dbReference type="EMBL" id="VAX37311.1"/>
    </source>
</evidence>
<dbReference type="GO" id="GO:0032259">
    <property type="term" value="P:methylation"/>
    <property type="evidence" value="ECO:0007669"/>
    <property type="project" value="UniProtKB-KW"/>
</dbReference>